<keyword evidence="6 7" id="KW-0413">Isomerase</keyword>
<proteinExistence type="inferred from homology"/>
<dbReference type="Pfam" id="PF01168">
    <property type="entry name" value="Ala_racemase_N"/>
    <property type="match status" value="1"/>
</dbReference>
<dbReference type="Gene3D" id="2.40.37.10">
    <property type="entry name" value="Lyase, Ornithine Decarboxylase, Chain A, domain 1"/>
    <property type="match status" value="1"/>
</dbReference>
<dbReference type="PANTHER" id="PTHR30511:SF0">
    <property type="entry name" value="ALANINE RACEMASE, CATABOLIC-RELATED"/>
    <property type="match status" value="1"/>
</dbReference>
<evidence type="ECO:0000256" key="4">
    <source>
        <dbReference type="ARBA" id="ARBA00013089"/>
    </source>
</evidence>
<dbReference type="PROSITE" id="PS00395">
    <property type="entry name" value="ALANINE_RACEMASE"/>
    <property type="match status" value="1"/>
</dbReference>
<keyword evidence="10" id="KW-1185">Reference proteome</keyword>
<evidence type="ECO:0000256" key="7">
    <source>
        <dbReference type="HAMAP-Rule" id="MF_01201"/>
    </source>
</evidence>
<feature type="active site" description="Proton acceptor; specific for D-alanine" evidence="7">
    <location>
        <position position="51"/>
    </location>
</feature>
<dbReference type="InterPro" id="IPR009006">
    <property type="entry name" value="Ala_racemase/Decarboxylase_C"/>
</dbReference>
<evidence type="ECO:0000256" key="2">
    <source>
        <dbReference type="ARBA" id="ARBA00001933"/>
    </source>
</evidence>
<feature type="binding site" evidence="7">
    <location>
        <position position="149"/>
    </location>
    <ligand>
        <name>substrate</name>
    </ligand>
</feature>
<dbReference type="Pfam" id="PF00842">
    <property type="entry name" value="Ala_racemase_C"/>
    <property type="match status" value="1"/>
</dbReference>
<evidence type="ECO:0000256" key="1">
    <source>
        <dbReference type="ARBA" id="ARBA00000316"/>
    </source>
</evidence>
<accession>A0ABY8BN63</accession>
<dbReference type="Gene3D" id="3.20.20.10">
    <property type="entry name" value="Alanine racemase"/>
    <property type="match status" value="1"/>
</dbReference>
<comment type="cofactor">
    <cofactor evidence="2 7">
        <name>pyridoxal 5'-phosphate</name>
        <dbReference type="ChEBI" id="CHEBI:597326"/>
    </cofactor>
</comment>
<comment type="function">
    <text evidence="7">Catalyzes the interconversion of L-alanine and D-alanine. May also act on other amino acids.</text>
</comment>
<comment type="pathway">
    <text evidence="7">Amino-acid biosynthesis; D-alanine biosynthesis; D-alanine from L-alanine: step 1/1.</text>
</comment>
<evidence type="ECO:0000256" key="3">
    <source>
        <dbReference type="ARBA" id="ARBA00007880"/>
    </source>
</evidence>
<dbReference type="EC" id="5.1.1.1" evidence="4 7"/>
<dbReference type="PANTHER" id="PTHR30511">
    <property type="entry name" value="ALANINE RACEMASE"/>
    <property type="match status" value="1"/>
</dbReference>
<dbReference type="GO" id="GO:0008784">
    <property type="term" value="F:alanine racemase activity"/>
    <property type="evidence" value="ECO:0007669"/>
    <property type="project" value="UniProtKB-EC"/>
</dbReference>
<dbReference type="SUPFAM" id="SSF50621">
    <property type="entry name" value="Alanine racemase C-terminal domain-like"/>
    <property type="match status" value="1"/>
</dbReference>
<dbReference type="InterPro" id="IPR001608">
    <property type="entry name" value="Ala_racemase_N"/>
</dbReference>
<dbReference type="EMBL" id="CP113162">
    <property type="protein sequence ID" value="WEF50384.1"/>
    <property type="molecule type" value="Genomic_DNA"/>
</dbReference>
<comment type="catalytic activity">
    <reaction evidence="1 7">
        <text>L-alanine = D-alanine</text>
        <dbReference type="Rhea" id="RHEA:20249"/>
        <dbReference type="ChEBI" id="CHEBI:57416"/>
        <dbReference type="ChEBI" id="CHEBI:57972"/>
        <dbReference type="EC" id="5.1.1.1"/>
    </reaction>
</comment>
<dbReference type="RefSeq" id="WP_275246016.1">
    <property type="nucleotide sequence ID" value="NZ_BAABDX010000002.1"/>
</dbReference>
<dbReference type="PRINTS" id="PR00992">
    <property type="entry name" value="ALARACEMASE"/>
</dbReference>
<dbReference type="InterPro" id="IPR000821">
    <property type="entry name" value="Ala_racemase"/>
</dbReference>
<evidence type="ECO:0000313" key="10">
    <source>
        <dbReference type="Proteomes" id="UP001213907"/>
    </source>
</evidence>
<sequence length="401" mass="42639">MTPFPDTSVQIDAHTLQGATGVLTVDLDTLAANWKSLESRAVPAECSAVVKADAYGCGLKPVTRKLASVGCKTFFVATLDEAKLAREAAPKAAIYVLNGFFANCGDDFARIDARPVIGDLNELAEWDAFRRTRGWSGLAGIQIDTGMNRLGLTIDEARGLVPRIRQADHGIAMVMSHLACSEDMNNAMNARQLAAFRGIASEFSGVTASLANSSGIFLGSHFHMDLVRPGAALYGLNPTPEADNPMQPVVGLKVRIAQIRNVPKGETVGYGALWHAKRPTRLAIVSAGYADGYFRAASGIEGTRSAQAVVAGQRCPIVGRISMDLMAIDITDVPHGAVRRGHFVTLIGDGLTLDELGHHFGTIGYEVLTSLGHRYARDYRGGVAHDPAASDNKTAPENTSA</sequence>
<dbReference type="InterPro" id="IPR020622">
    <property type="entry name" value="Ala_racemase_pyridoxalP-BS"/>
</dbReference>
<dbReference type="SMART" id="SM01005">
    <property type="entry name" value="Ala_racemase_C"/>
    <property type="match status" value="1"/>
</dbReference>
<feature type="modified residue" description="N6-(pyridoxal phosphate)lysine" evidence="7">
    <location>
        <position position="51"/>
    </location>
</feature>
<dbReference type="NCBIfam" id="TIGR00492">
    <property type="entry name" value="alr"/>
    <property type="match status" value="1"/>
</dbReference>
<feature type="binding site" evidence="7">
    <location>
        <position position="323"/>
    </location>
    <ligand>
        <name>substrate</name>
    </ligand>
</feature>
<evidence type="ECO:0000259" key="8">
    <source>
        <dbReference type="SMART" id="SM01005"/>
    </source>
</evidence>
<dbReference type="Proteomes" id="UP001213907">
    <property type="component" value="Chromosome"/>
</dbReference>
<dbReference type="InterPro" id="IPR011079">
    <property type="entry name" value="Ala_racemase_C"/>
</dbReference>
<name>A0ABY8BN63_AFICR</name>
<reference evidence="9 10" key="1">
    <citation type="submission" date="2022-11" db="EMBL/GenBank/DDBJ databases">
        <authorList>
            <person name="Siebert D."/>
            <person name="Busche T."/>
            <person name="Saydam E."/>
            <person name="Kalinowski J."/>
            <person name="Ruckert C."/>
            <person name="Blombach B."/>
        </authorList>
    </citation>
    <scope>NUCLEOTIDE SEQUENCE [LARGE SCALE GENOMIC DNA]</scope>
    <source>
        <strain evidence="9 10">DSM 1083</strain>
    </source>
</reference>
<comment type="similarity">
    <text evidence="3 7">Belongs to the alanine racemase family.</text>
</comment>
<dbReference type="HAMAP" id="MF_01201">
    <property type="entry name" value="Ala_racemase"/>
    <property type="match status" value="1"/>
</dbReference>
<dbReference type="InterPro" id="IPR029066">
    <property type="entry name" value="PLP-binding_barrel"/>
</dbReference>
<dbReference type="SUPFAM" id="SSF51419">
    <property type="entry name" value="PLP-binding barrel"/>
    <property type="match status" value="1"/>
</dbReference>
<dbReference type="CDD" id="cd00430">
    <property type="entry name" value="PLPDE_III_AR"/>
    <property type="match status" value="1"/>
</dbReference>
<protein>
    <recommendedName>
        <fullName evidence="4 7">Alanine racemase</fullName>
        <ecNumber evidence="4 7">5.1.1.1</ecNumber>
    </recommendedName>
</protein>
<gene>
    <name evidence="9" type="primary">alr</name>
    <name evidence="9" type="ORF">AFIC_001921</name>
</gene>
<organism evidence="9 10">
    <name type="scientific">Afipia carboxydohydrogena</name>
    <name type="common">Pseudomonas carboxydohydrogena</name>
    <dbReference type="NCBI Taxonomy" id="290"/>
    <lineage>
        <taxon>Bacteria</taxon>
        <taxon>Pseudomonadati</taxon>
        <taxon>Pseudomonadota</taxon>
        <taxon>Alphaproteobacteria</taxon>
        <taxon>Hyphomicrobiales</taxon>
        <taxon>Nitrobacteraceae</taxon>
        <taxon>Afipia</taxon>
    </lineage>
</organism>
<evidence type="ECO:0000256" key="5">
    <source>
        <dbReference type="ARBA" id="ARBA00022898"/>
    </source>
</evidence>
<feature type="domain" description="Alanine racemase C-terminal" evidence="8">
    <location>
        <begin position="249"/>
        <end position="380"/>
    </location>
</feature>
<keyword evidence="5 7" id="KW-0663">Pyridoxal phosphate</keyword>
<evidence type="ECO:0000313" key="9">
    <source>
        <dbReference type="EMBL" id="WEF50384.1"/>
    </source>
</evidence>
<feature type="active site" description="Proton acceptor; specific for L-alanine" evidence="7">
    <location>
        <position position="270"/>
    </location>
</feature>
<evidence type="ECO:0000256" key="6">
    <source>
        <dbReference type="ARBA" id="ARBA00023235"/>
    </source>
</evidence>